<reference evidence="1" key="1">
    <citation type="submission" date="2021-08" db="EMBL/GenBank/DDBJ databases">
        <title>The first chromosome-level gecko genome reveals the dynamic sex chromosomes of Neotropical dwarf geckos (Sphaerodactylidae: Sphaerodactylus).</title>
        <authorList>
            <person name="Pinto B.J."/>
            <person name="Keating S.E."/>
            <person name="Gamble T."/>
        </authorList>
    </citation>
    <scope>NUCLEOTIDE SEQUENCE</scope>
    <source>
        <strain evidence="1">TG3544</strain>
    </source>
</reference>
<accession>A0ACB8F8T5</accession>
<evidence type="ECO:0000313" key="1">
    <source>
        <dbReference type="EMBL" id="KAH8001625.1"/>
    </source>
</evidence>
<proteinExistence type="predicted"/>
<dbReference type="EMBL" id="CM037621">
    <property type="protein sequence ID" value="KAH8001625.1"/>
    <property type="molecule type" value="Genomic_DNA"/>
</dbReference>
<name>A0ACB8F8T5_9SAUR</name>
<protein>
    <submittedName>
        <fullName evidence="1">Uncharacterized protein</fullName>
    </submittedName>
</protein>
<evidence type="ECO:0000313" key="2">
    <source>
        <dbReference type="Proteomes" id="UP000827872"/>
    </source>
</evidence>
<organism evidence="1 2">
    <name type="scientific">Sphaerodactylus townsendi</name>
    <dbReference type="NCBI Taxonomy" id="933632"/>
    <lineage>
        <taxon>Eukaryota</taxon>
        <taxon>Metazoa</taxon>
        <taxon>Chordata</taxon>
        <taxon>Craniata</taxon>
        <taxon>Vertebrata</taxon>
        <taxon>Euteleostomi</taxon>
        <taxon>Lepidosauria</taxon>
        <taxon>Squamata</taxon>
        <taxon>Bifurcata</taxon>
        <taxon>Gekkota</taxon>
        <taxon>Sphaerodactylidae</taxon>
        <taxon>Sphaerodactylus</taxon>
    </lineage>
</organism>
<comment type="caution">
    <text evidence="1">The sequence shown here is derived from an EMBL/GenBank/DDBJ whole genome shotgun (WGS) entry which is preliminary data.</text>
</comment>
<keyword evidence="2" id="KW-1185">Reference proteome</keyword>
<dbReference type="Proteomes" id="UP000827872">
    <property type="component" value="Linkage Group LG08"/>
</dbReference>
<sequence length="215" mass="23449">MEPLHSCYTDDEWQELSCPLQCKHQERLWAQLLGKQMSTAAEDLELVPVTTTIRLKVGLSARAQHSCLGVGTLPFPDLVESPGQPLTTGALASESTVETAGHSPRPSAKANDRDTGNYSAMQYRLIIPPIKDGKEGFVIEPYTGTIKTAMLFKNMRRSYFKFQVIATDNYGKGLSSKSDVLSSGVGALLHITATPPSFLQVLEDSGKEKGCSHYT</sequence>
<gene>
    <name evidence="1" type="ORF">K3G42_012755</name>
</gene>